<dbReference type="InterPro" id="IPR012683">
    <property type="entry name" value="CHP02302_TM"/>
</dbReference>
<keyword evidence="3" id="KW-1185">Reference proteome</keyword>
<dbReference type="PATRIC" id="fig|1675527.3.peg.63"/>
<keyword evidence="1" id="KW-0472">Membrane</keyword>
<dbReference type="AlphaFoldDB" id="A0A0J9H2K2"/>
<feature type="transmembrane region" description="Helical" evidence="1">
    <location>
        <begin position="60"/>
        <end position="79"/>
    </location>
</feature>
<keyword evidence="1" id="KW-1133">Transmembrane helix</keyword>
<gene>
    <name evidence="2" type="ORF">AIOL_000047</name>
</gene>
<dbReference type="RefSeq" id="WP_326973071.1">
    <property type="nucleotide sequence ID" value="NZ_LFTY01000001.1"/>
</dbReference>
<feature type="transmembrane region" description="Helical" evidence="1">
    <location>
        <begin position="34"/>
        <end position="54"/>
    </location>
</feature>
<dbReference type="Proteomes" id="UP000037178">
    <property type="component" value="Unassembled WGS sequence"/>
</dbReference>
<dbReference type="STRING" id="1675527.AIOL_000047"/>
<evidence type="ECO:0000313" key="3">
    <source>
        <dbReference type="Proteomes" id="UP000037178"/>
    </source>
</evidence>
<dbReference type="Pfam" id="PF13779">
    <property type="entry name" value="DUF4175"/>
    <property type="match status" value="1"/>
</dbReference>
<sequence>MRGSNDPVNDAFQSVRWPLGLTRLGMVAERATRAFWPLWSVIFVAISALMLGLHDLLPLEAVWAGAVLAVLGAGAALFWGARRFRMPGRDEALDRLDRTMPGRPLTTLGDTQAVGAGDGASEAVWRAHVKRMAERAATARAVEPDLRVADRDPFALRYVAVLALAMALLFGSVLRVASVAEMTPGLGPAALATGPAWEGWIEPPAYTGKPSIYLNDIKPGTFEVPEASRLTIRLYGEVGALTVAETVSGRLGDLPSAAEDTQSFEIAQSGRLAGDRRARRRFLGDHSPG</sequence>
<organism evidence="2 3">
    <name type="scientific">Candidatus Rhodobacter oscarellae</name>
    <dbReference type="NCBI Taxonomy" id="1675527"/>
    <lineage>
        <taxon>Bacteria</taxon>
        <taxon>Pseudomonadati</taxon>
        <taxon>Pseudomonadota</taxon>
        <taxon>Alphaproteobacteria</taxon>
        <taxon>Rhodobacterales</taxon>
        <taxon>Rhodobacter group</taxon>
        <taxon>Rhodobacter</taxon>
    </lineage>
</organism>
<feature type="transmembrane region" description="Helical" evidence="1">
    <location>
        <begin position="155"/>
        <end position="174"/>
    </location>
</feature>
<comment type="caution">
    <text evidence="2">The sequence shown here is derived from an EMBL/GenBank/DDBJ whole genome shotgun (WGS) entry which is preliminary data.</text>
</comment>
<keyword evidence="1" id="KW-0812">Transmembrane</keyword>
<accession>A0A0J9H2K2</accession>
<dbReference type="EMBL" id="LFTY01000001">
    <property type="protein sequence ID" value="KMW59898.1"/>
    <property type="molecule type" value="Genomic_DNA"/>
</dbReference>
<evidence type="ECO:0000256" key="1">
    <source>
        <dbReference type="SAM" id="Phobius"/>
    </source>
</evidence>
<protein>
    <submittedName>
        <fullName evidence="2">Methyl-accepting chemotaxis protein</fullName>
    </submittedName>
</protein>
<proteinExistence type="predicted"/>
<reference evidence="2 3" key="1">
    <citation type="submission" date="2015-06" db="EMBL/GenBank/DDBJ databases">
        <title>Draft genome sequence of an Alphaproteobacteria species associated to the Mediterranean sponge Oscarella lobularis.</title>
        <authorList>
            <person name="Jourda C."/>
            <person name="Santini S."/>
            <person name="Claverie J.-M."/>
        </authorList>
    </citation>
    <scope>NUCLEOTIDE SEQUENCE [LARGE SCALE GENOMIC DNA]</scope>
    <source>
        <strain evidence="2">IGS</strain>
    </source>
</reference>
<name>A0A0J9H2K2_9RHOB</name>
<evidence type="ECO:0000313" key="2">
    <source>
        <dbReference type="EMBL" id="KMW59898.1"/>
    </source>
</evidence>